<accession>A0A378RNW5</accession>
<dbReference type="EMBL" id="UGQL01000001">
    <property type="protein sequence ID" value="STZ28059.1"/>
    <property type="molecule type" value="Genomic_DNA"/>
</dbReference>
<keyword evidence="2" id="KW-1185">Reference proteome</keyword>
<reference evidence="1 2" key="1">
    <citation type="submission" date="2018-06" db="EMBL/GenBank/DDBJ databases">
        <authorList>
            <consortium name="Pathogen Informatics"/>
            <person name="Doyle S."/>
        </authorList>
    </citation>
    <scope>NUCLEOTIDE SEQUENCE [LARGE SCALE GENOMIC DNA]</scope>
    <source>
        <strain evidence="1 2">NCTC11179</strain>
    </source>
</reference>
<dbReference type="Proteomes" id="UP000255024">
    <property type="component" value="Unassembled WGS sequence"/>
</dbReference>
<evidence type="ECO:0000313" key="2">
    <source>
        <dbReference type="Proteomes" id="UP000255024"/>
    </source>
</evidence>
<evidence type="ECO:0000313" key="1">
    <source>
        <dbReference type="EMBL" id="STZ28059.1"/>
    </source>
</evidence>
<protein>
    <submittedName>
        <fullName evidence="1">Uncharacterized protein</fullName>
    </submittedName>
</protein>
<name>A0A378RNW5_MYROD</name>
<sequence>MNSNSFPQSTLIFVNRVALEVFEIGKGYAG</sequence>
<gene>
    <name evidence="1" type="ORF">NCTC11179_01598</name>
</gene>
<proteinExistence type="predicted"/>
<organism evidence="1 2">
    <name type="scientific">Myroides odoratus</name>
    <name type="common">Flavobacterium odoratum</name>
    <dbReference type="NCBI Taxonomy" id="256"/>
    <lineage>
        <taxon>Bacteria</taxon>
        <taxon>Pseudomonadati</taxon>
        <taxon>Bacteroidota</taxon>
        <taxon>Flavobacteriia</taxon>
        <taxon>Flavobacteriales</taxon>
        <taxon>Flavobacteriaceae</taxon>
        <taxon>Myroides</taxon>
    </lineage>
</organism>
<dbReference type="AlphaFoldDB" id="A0A378RNW5"/>